<reference evidence="1 2" key="1">
    <citation type="submission" date="2024-11" db="EMBL/GenBank/DDBJ databases">
        <title>Identification and Characterization of a Novel Fosfomycin Bacillithiol Transferase FosB8 in Paenibacillus illinoisensis.</title>
        <authorList>
            <person name="Lu W."/>
        </authorList>
    </citation>
    <scope>NUCLEOTIDE SEQUENCE [LARGE SCALE GENOMIC DNA]</scope>
    <source>
        <strain evidence="1 2">WP77</strain>
    </source>
</reference>
<name>A0ABW8I0M4_9BACL</name>
<evidence type="ECO:0000313" key="2">
    <source>
        <dbReference type="Proteomes" id="UP001618531"/>
    </source>
</evidence>
<accession>A0ABW8I0M4</accession>
<protein>
    <submittedName>
        <fullName evidence="1">Uncharacterized protein</fullName>
    </submittedName>
</protein>
<proteinExistence type="predicted"/>
<sequence>MAGVLEQYTDLETKTKTKDNNGIFMNRFSEALERINNIDWSISGSVDVPSNMALIQEYIRRAALLITSYDLKSPYPFFKASHAIGHDVDLNLTEKCPELAKLTNSFMKGTCEAYLEWVFLIDSGNEIALKFNDLYEPLIRLIERGGTVRRRHGDIIAGGYVFPLANADYMSKQKPIDISDEGLTAWVNQ</sequence>
<dbReference type="EMBL" id="JBIYSL010000005">
    <property type="protein sequence ID" value="MFK0525258.1"/>
    <property type="molecule type" value="Genomic_DNA"/>
</dbReference>
<evidence type="ECO:0000313" key="1">
    <source>
        <dbReference type="EMBL" id="MFK0525258.1"/>
    </source>
</evidence>
<gene>
    <name evidence="1" type="ORF">ACINKY_23895</name>
</gene>
<dbReference type="Proteomes" id="UP001618531">
    <property type="component" value="Unassembled WGS sequence"/>
</dbReference>
<keyword evidence="2" id="KW-1185">Reference proteome</keyword>
<comment type="caution">
    <text evidence="1">The sequence shown here is derived from an EMBL/GenBank/DDBJ whole genome shotgun (WGS) entry which is preliminary data.</text>
</comment>
<organism evidence="1 2">
    <name type="scientific">Paenibacillus illinoisensis</name>
    <dbReference type="NCBI Taxonomy" id="59845"/>
    <lineage>
        <taxon>Bacteria</taxon>
        <taxon>Bacillati</taxon>
        <taxon>Bacillota</taxon>
        <taxon>Bacilli</taxon>
        <taxon>Bacillales</taxon>
        <taxon>Paenibacillaceae</taxon>
        <taxon>Paenibacillus</taxon>
    </lineage>
</organism>